<dbReference type="Gene3D" id="1.10.10.60">
    <property type="entry name" value="Homeodomain-like"/>
    <property type="match status" value="1"/>
</dbReference>
<organism evidence="3 4">
    <name type="scientific">Taxus chinensis</name>
    <name type="common">Chinese yew</name>
    <name type="synonym">Taxus wallichiana var. chinensis</name>
    <dbReference type="NCBI Taxonomy" id="29808"/>
    <lineage>
        <taxon>Eukaryota</taxon>
        <taxon>Viridiplantae</taxon>
        <taxon>Streptophyta</taxon>
        <taxon>Embryophyta</taxon>
        <taxon>Tracheophyta</taxon>
        <taxon>Spermatophyta</taxon>
        <taxon>Pinopsida</taxon>
        <taxon>Pinidae</taxon>
        <taxon>Conifers II</taxon>
        <taxon>Cupressales</taxon>
        <taxon>Taxaceae</taxon>
        <taxon>Taxus</taxon>
    </lineage>
</organism>
<evidence type="ECO:0000259" key="2">
    <source>
        <dbReference type="Pfam" id="PF05225"/>
    </source>
</evidence>
<evidence type="ECO:0000313" key="3">
    <source>
        <dbReference type="EMBL" id="KAH9289254.1"/>
    </source>
</evidence>
<reference evidence="3 4" key="1">
    <citation type="journal article" date="2021" name="Nat. Plants">
        <title>The Taxus genome provides insights into paclitaxel biosynthesis.</title>
        <authorList>
            <person name="Xiong X."/>
            <person name="Gou J."/>
            <person name="Liao Q."/>
            <person name="Li Y."/>
            <person name="Zhou Q."/>
            <person name="Bi G."/>
            <person name="Li C."/>
            <person name="Du R."/>
            <person name="Wang X."/>
            <person name="Sun T."/>
            <person name="Guo L."/>
            <person name="Liang H."/>
            <person name="Lu P."/>
            <person name="Wu Y."/>
            <person name="Zhang Z."/>
            <person name="Ro D.K."/>
            <person name="Shang Y."/>
            <person name="Huang S."/>
            <person name="Yan J."/>
        </authorList>
    </citation>
    <scope>NUCLEOTIDE SEQUENCE [LARGE SCALE GENOMIC DNA]</scope>
    <source>
        <strain evidence="3">Ta-2019</strain>
    </source>
</reference>
<accession>A0AA38F179</accession>
<feature type="region of interest" description="Disordered" evidence="1">
    <location>
        <begin position="1"/>
        <end position="54"/>
    </location>
</feature>
<dbReference type="AlphaFoldDB" id="A0AA38F179"/>
<proteinExistence type="predicted"/>
<sequence>MARAKQPAKRPVRKTRSKLQRGVKFTNISSDEDNIVDKQPQKTTTTNPRKNQSRAKAQNFAFINAANIHKKRTTSNKMRHPPKGKEFSFDENITAAQDPEINLTNPTVEVTGSTAITKKVYIRGQWTEADMKAALRDVEENGMSTRQAATKWGIPSTNVTDWLYGKRTSKRKGPPTVLTDEEEKEIVT</sequence>
<dbReference type="Proteomes" id="UP000824469">
    <property type="component" value="Unassembled WGS sequence"/>
</dbReference>
<dbReference type="SUPFAM" id="SSF46689">
    <property type="entry name" value="Homeodomain-like"/>
    <property type="match status" value="1"/>
</dbReference>
<evidence type="ECO:0000313" key="4">
    <source>
        <dbReference type="Proteomes" id="UP000824469"/>
    </source>
</evidence>
<dbReference type="InterPro" id="IPR009057">
    <property type="entry name" value="Homeodomain-like_sf"/>
</dbReference>
<evidence type="ECO:0000256" key="1">
    <source>
        <dbReference type="SAM" id="MobiDB-lite"/>
    </source>
</evidence>
<feature type="compositionally biased region" description="Polar residues" evidence="1">
    <location>
        <begin position="41"/>
        <end position="54"/>
    </location>
</feature>
<dbReference type="GO" id="GO:0003677">
    <property type="term" value="F:DNA binding"/>
    <property type="evidence" value="ECO:0007669"/>
    <property type="project" value="InterPro"/>
</dbReference>
<feature type="domain" description="HTH psq-type" evidence="2">
    <location>
        <begin position="127"/>
        <end position="157"/>
    </location>
</feature>
<name>A0AA38F179_TAXCH</name>
<comment type="caution">
    <text evidence="3">The sequence shown here is derived from an EMBL/GenBank/DDBJ whole genome shotgun (WGS) entry which is preliminary data.</text>
</comment>
<dbReference type="InterPro" id="IPR007889">
    <property type="entry name" value="HTH_Psq"/>
</dbReference>
<keyword evidence="4" id="KW-1185">Reference proteome</keyword>
<gene>
    <name evidence="3" type="ORF">KI387_033371</name>
</gene>
<feature type="region of interest" description="Disordered" evidence="1">
    <location>
        <begin position="165"/>
        <end position="188"/>
    </location>
</feature>
<feature type="compositionally biased region" description="Acidic residues" evidence="1">
    <location>
        <begin position="179"/>
        <end position="188"/>
    </location>
</feature>
<dbReference type="EMBL" id="JAHRHJ020003813">
    <property type="protein sequence ID" value="KAH9289254.1"/>
    <property type="molecule type" value="Genomic_DNA"/>
</dbReference>
<dbReference type="Pfam" id="PF05225">
    <property type="entry name" value="HTH_psq"/>
    <property type="match status" value="1"/>
</dbReference>
<protein>
    <recommendedName>
        <fullName evidence="2">HTH psq-type domain-containing protein</fullName>
    </recommendedName>
</protein>
<feature type="compositionally biased region" description="Basic residues" evidence="1">
    <location>
        <begin position="1"/>
        <end position="21"/>
    </location>
</feature>